<evidence type="ECO:0000313" key="2">
    <source>
        <dbReference type="EMBL" id="KAG2549205.1"/>
    </source>
</evidence>
<dbReference type="EMBL" id="CM029053">
    <property type="protein sequence ID" value="KAG2549205.1"/>
    <property type="molecule type" value="Genomic_DNA"/>
</dbReference>
<evidence type="ECO:0000313" key="3">
    <source>
        <dbReference type="Proteomes" id="UP000823388"/>
    </source>
</evidence>
<name>A0A8T0NKV3_PANVG</name>
<evidence type="ECO:0000256" key="1">
    <source>
        <dbReference type="SAM" id="MobiDB-lite"/>
    </source>
</evidence>
<protein>
    <submittedName>
        <fullName evidence="2">Uncharacterized protein</fullName>
    </submittedName>
</protein>
<reference evidence="2" key="1">
    <citation type="submission" date="2020-05" db="EMBL/GenBank/DDBJ databases">
        <title>WGS assembly of Panicum virgatum.</title>
        <authorList>
            <person name="Lovell J.T."/>
            <person name="Jenkins J."/>
            <person name="Shu S."/>
            <person name="Juenger T.E."/>
            <person name="Schmutz J."/>
        </authorList>
    </citation>
    <scope>NUCLEOTIDE SEQUENCE</scope>
    <source>
        <strain evidence="2">AP13</strain>
    </source>
</reference>
<accession>A0A8T0NKV3</accession>
<gene>
    <name evidence="2" type="ORF">PVAP13_9KG169026</name>
</gene>
<comment type="caution">
    <text evidence="2">The sequence shown here is derived from an EMBL/GenBank/DDBJ whole genome shotgun (WGS) entry which is preliminary data.</text>
</comment>
<organism evidence="2 3">
    <name type="scientific">Panicum virgatum</name>
    <name type="common">Blackwell switchgrass</name>
    <dbReference type="NCBI Taxonomy" id="38727"/>
    <lineage>
        <taxon>Eukaryota</taxon>
        <taxon>Viridiplantae</taxon>
        <taxon>Streptophyta</taxon>
        <taxon>Embryophyta</taxon>
        <taxon>Tracheophyta</taxon>
        <taxon>Spermatophyta</taxon>
        <taxon>Magnoliopsida</taxon>
        <taxon>Liliopsida</taxon>
        <taxon>Poales</taxon>
        <taxon>Poaceae</taxon>
        <taxon>PACMAD clade</taxon>
        <taxon>Panicoideae</taxon>
        <taxon>Panicodae</taxon>
        <taxon>Paniceae</taxon>
        <taxon>Panicinae</taxon>
        <taxon>Panicum</taxon>
        <taxon>Panicum sect. Hiantes</taxon>
    </lineage>
</organism>
<feature type="compositionally biased region" description="Basic residues" evidence="1">
    <location>
        <begin position="72"/>
        <end position="82"/>
    </location>
</feature>
<dbReference type="Proteomes" id="UP000823388">
    <property type="component" value="Chromosome 9K"/>
</dbReference>
<sequence>MCFCRVVVADNQAPAPAYILRFSSWIGCGSSSSATPTLAGGRPGDEHRRCLVEPDLLVPPLPPRQQGLRWRPAARRPARGHRPPPPVVLRRDQQAGASGGWRSAPGDGPFVPRNSHFPRPW</sequence>
<keyword evidence="3" id="KW-1185">Reference proteome</keyword>
<dbReference type="AlphaFoldDB" id="A0A8T0NKV3"/>
<feature type="region of interest" description="Disordered" evidence="1">
    <location>
        <begin position="57"/>
        <end position="121"/>
    </location>
</feature>
<proteinExistence type="predicted"/>